<feature type="region of interest" description="Disordered" evidence="1">
    <location>
        <begin position="43"/>
        <end position="67"/>
    </location>
</feature>
<sequence>MTSLDPTGQGSTTTLGKLGQLIPQLSEGDQVRLLQFAEAMVQQRAGKRSQRRGRLDKPIDESWRLNG</sequence>
<organism evidence="2 3">
    <name type="scientific">Pegethrix bostrychoides GSE-TBD4-15B</name>
    <dbReference type="NCBI Taxonomy" id="2839662"/>
    <lineage>
        <taxon>Bacteria</taxon>
        <taxon>Bacillati</taxon>
        <taxon>Cyanobacteriota</taxon>
        <taxon>Cyanophyceae</taxon>
        <taxon>Oculatellales</taxon>
        <taxon>Oculatellaceae</taxon>
        <taxon>Pegethrix</taxon>
    </lineage>
</organism>
<evidence type="ECO:0000256" key="1">
    <source>
        <dbReference type="SAM" id="MobiDB-lite"/>
    </source>
</evidence>
<name>A0A951P8S0_9CYAN</name>
<reference evidence="2" key="2">
    <citation type="journal article" date="2022" name="Microbiol. Resour. Announc.">
        <title>Metagenome Sequencing to Explore Phylogenomics of Terrestrial Cyanobacteria.</title>
        <authorList>
            <person name="Ward R.D."/>
            <person name="Stajich J.E."/>
            <person name="Johansen J.R."/>
            <person name="Huntemann M."/>
            <person name="Clum A."/>
            <person name="Foster B."/>
            <person name="Foster B."/>
            <person name="Roux S."/>
            <person name="Palaniappan K."/>
            <person name="Varghese N."/>
            <person name="Mukherjee S."/>
            <person name="Reddy T.B.K."/>
            <person name="Daum C."/>
            <person name="Copeland A."/>
            <person name="Chen I.A."/>
            <person name="Ivanova N.N."/>
            <person name="Kyrpides N.C."/>
            <person name="Shapiro N."/>
            <person name="Eloe-Fadrosh E.A."/>
            <person name="Pietrasiak N."/>
        </authorList>
    </citation>
    <scope>NUCLEOTIDE SEQUENCE</scope>
    <source>
        <strain evidence="2">GSE-TBD4-15B</strain>
    </source>
</reference>
<reference evidence="2" key="1">
    <citation type="submission" date="2021-05" db="EMBL/GenBank/DDBJ databases">
        <authorList>
            <person name="Pietrasiak N."/>
            <person name="Ward R."/>
            <person name="Stajich J.E."/>
            <person name="Kurbessoian T."/>
        </authorList>
    </citation>
    <scope>NUCLEOTIDE SEQUENCE</scope>
    <source>
        <strain evidence="2">GSE-TBD4-15B</strain>
    </source>
</reference>
<comment type="caution">
    <text evidence="2">The sequence shown here is derived from an EMBL/GenBank/DDBJ whole genome shotgun (WGS) entry which is preliminary data.</text>
</comment>
<evidence type="ECO:0000313" key="2">
    <source>
        <dbReference type="EMBL" id="MBW4465037.1"/>
    </source>
</evidence>
<evidence type="ECO:0000313" key="3">
    <source>
        <dbReference type="Proteomes" id="UP000707356"/>
    </source>
</evidence>
<dbReference type="Proteomes" id="UP000707356">
    <property type="component" value="Unassembled WGS sequence"/>
</dbReference>
<feature type="compositionally biased region" description="Basic and acidic residues" evidence="1">
    <location>
        <begin position="53"/>
        <end position="67"/>
    </location>
</feature>
<accession>A0A951P8S0</accession>
<dbReference type="EMBL" id="JAHHHV010000029">
    <property type="protein sequence ID" value="MBW4465037.1"/>
    <property type="molecule type" value="Genomic_DNA"/>
</dbReference>
<gene>
    <name evidence="2" type="ORF">KME07_06310</name>
</gene>
<dbReference type="AlphaFoldDB" id="A0A951P8S0"/>
<protein>
    <submittedName>
        <fullName evidence="2">Uncharacterized protein</fullName>
    </submittedName>
</protein>
<proteinExistence type="predicted"/>